<proteinExistence type="predicted"/>
<dbReference type="Gene3D" id="3.40.630.30">
    <property type="match status" value="1"/>
</dbReference>
<reference evidence="3" key="1">
    <citation type="journal article" date="2019" name="Int. J. Syst. Evol. Microbiol.">
        <title>The Global Catalogue of Microorganisms (GCM) 10K type strain sequencing project: providing services to taxonomists for standard genome sequencing and annotation.</title>
        <authorList>
            <consortium name="The Broad Institute Genomics Platform"/>
            <consortium name="The Broad Institute Genome Sequencing Center for Infectious Disease"/>
            <person name="Wu L."/>
            <person name="Ma J."/>
        </authorList>
    </citation>
    <scope>NUCLEOTIDE SEQUENCE [LARGE SCALE GENOMIC DNA]</scope>
    <source>
        <strain evidence="3">CCUG 60023</strain>
    </source>
</reference>
<evidence type="ECO:0000259" key="1">
    <source>
        <dbReference type="PROSITE" id="PS51186"/>
    </source>
</evidence>
<dbReference type="SUPFAM" id="SSF55729">
    <property type="entry name" value="Acyl-CoA N-acyltransferases (Nat)"/>
    <property type="match status" value="1"/>
</dbReference>
<dbReference type="PANTHER" id="PTHR13355">
    <property type="entry name" value="GLUCOSAMINE 6-PHOSPHATE N-ACETYLTRANSFERASE"/>
    <property type="match status" value="1"/>
</dbReference>
<evidence type="ECO:0000313" key="3">
    <source>
        <dbReference type="Proteomes" id="UP001597101"/>
    </source>
</evidence>
<comment type="caution">
    <text evidence="2">The sequence shown here is derived from an EMBL/GenBank/DDBJ whole genome shotgun (WGS) entry which is preliminary data.</text>
</comment>
<sequence>MQVRLALSEADIETCFRLRHTVFVEEQGVPEELEIDEADCLSAVHFLGLLDDEPVAAGRMIPLEPMIENNTRYSGTMKIGRLVVVKSHRGRGYGDNMMAAMLDYARIHPAVTQIVLDAQTDALGFYEKLGFKAQGDDFMDAGIPHRHMVKTL</sequence>
<feature type="domain" description="N-acetyltransferase" evidence="1">
    <location>
        <begin position="1"/>
        <end position="152"/>
    </location>
</feature>
<dbReference type="PANTHER" id="PTHR13355:SF11">
    <property type="entry name" value="GLUCOSAMINE 6-PHOSPHATE N-ACETYLTRANSFERASE"/>
    <property type="match status" value="1"/>
</dbReference>
<organism evidence="2 3">
    <name type="scientific">Pseudahrensia aquimaris</name>
    <dbReference type="NCBI Taxonomy" id="744461"/>
    <lineage>
        <taxon>Bacteria</taxon>
        <taxon>Pseudomonadati</taxon>
        <taxon>Pseudomonadota</taxon>
        <taxon>Alphaproteobacteria</taxon>
        <taxon>Hyphomicrobiales</taxon>
        <taxon>Ahrensiaceae</taxon>
        <taxon>Pseudahrensia</taxon>
    </lineage>
</organism>
<dbReference type="EMBL" id="JBHTJV010000003">
    <property type="protein sequence ID" value="MFD0915770.1"/>
    <property type="molecule type" value="Genomic_DNA"/>
</dbReference>
<dbReference type="InterPro" id="IPR016181">
    <property type="entry name" value="Acyl_CoA_acyltransferase"/>
</dbReference>
<accession>A0ABW3FFP6</accession>
<dbReference type="Pfam" id="PF13673">
    <property type="entry name" value="Acetyltransf_10"/>
    <property type="match status" value="1"/>
</dbReference>
<protein>
    <submittedName>
        <fullName evidence="2">GNAT family N-acetyltransferase</fullName>
    </submittedName>
</protein>
<dbReference type="Proteomes" id="UP001597101">
    <property type="component" value="Unassembled WGS sequence"/>
</dbReference>
<dbReference type="CDD" id="cd04301">
    <property type="entry name" value="NAT_SF"/>
    <property type="match status" value="1"/>
</dbReference>
<name>A0ABW3FFP6_9HYPH</name>
<gene>
    <name evidence="2" type="ORF">ACFQ14_05060</name>
</gene>
<keyword evidence="3" id="KW-1185">Reference proteome</keyword>
<evidence type="ECO:0000313" key="2">
    <source>
        <dbReference type="EMBL" id="MFD0915770.1"/>
    </source>
</evidence>
<dbReference type="PROSITE" id="PS51186">
    <property type="entry name" value="GNAT"/>
    <property type="match status" value="1"/>
</dbReference>
<dbReference type="InterPro" id="IPR039143">
    <property type="entry name" value="GNPNAT1-like"/>
</dbReference>
<dbReference type="RefSeq" id="WP_377211617.1">
    <property type="nucleotide sequence ID" value="NZ_JBHTJV010000003.1"/>
</dbReference>
<dbReference type="InterPro" id="IPR000182">
    <property type="entry name" value="GNAT_dom"/>
</dbReference>